<gene>
    <name evidence="2" type="ORF">AMON00008_LOCUS20605</name>
</gene>
<organism evidence="2">
    <name type="scientific">Alexandrium monilatum</name>
    <dbReference type="NCBI Taxonomy" id="311494"/>
    <lineage>
        <taxon>Eukaryota</taxon>
        <taxon>Sar</taxon>
        <taxon>Alveolata</taxon>
        <taxon>Dinophyceae</taxon>
        <taxon>Gonyaulacales</taxon>
        <taxon>Pyrocystaceae</taxon>
        <taxon>Alexandrium</taxon>
    </lineage>
</organism>
<accession>A0A7S4UHF3</accession>
<evidence type="ECO:0000313" key="2">
    <source>
        <dbReference type="EMBL" id="CAE4583927.1"/>
    </source>
</evidence>
<sequence>MAPQSAGSSGTGLNLQGRPGSPRRASTPLGPGSSRHSLKSQSFGLPRPPGRESPERLPPRRQFPPSLQSAALTITGQQMQRCWSSPSLGSSREPLEQSASFMKTAASRPTRLRDIASQPASPLGFGAALAAAAAEKAEAATKIGPFIVVGSSESRPFQEELAALFNALSSGKMGKAGKANIQIWARFLESAYRDYGCERWGFDPVPLSSVVQSHCEGGVTWEEFRRWQSLWLSSLTVKESSKSALLSWLTAEVHLSNRIKEAYESCAGDDAGLISAVGAIARRGPASKEALKVLEPVRERLKKQMEEAAKVGDMASWKQAKELAVQAEMSRPELDAAEAQMTAVREAKGITLEFTFPGGDRTSLRAFPVETVGDLKARLLVARGSPEHAHVQISVGTRLLDDDEPAARLEAMAPILAVLGFDGAALADEAAQLVDSIRRFKQAVEEVSGMSKPPAAVHVCCEVLQCLLAEQDGIPRVRKFPSPLRVPEDLSPFANFRRMLSSPGFYSLLKRFPGLVASGSVPKANFKAAKMVSEATWLDSHGYRAKMTRELLSKTSSFCTVMAEWSQLMLRYHQIVSP</sequence>
<dbReference type="EMBL" id="HBNR01030187">
    <property type="protein sequence ID" value="CAE4583927.1"/>
    <property type="molecule type" value="Transcribed_RNA"/>
</dbReference>
<evidence type="ECO:0000256" key="1">
    <source>
        <dbReference type="SAM" id="MobiDB-lite"/>
    </source>
</evidence>
<reference evidence="2" key="1">
    <citation type="submission" date="2021-01" db="EMBL/GenBank/DDBJ databases">
        <authorList>
            <person name="Corre E."/>
            <person name="Pelletier E."/>
            <person name="Niang G."/>
            <person name="Scheremetjew M."/>
            <person name="Finn R."/>
            <person name="Kale V."/>
            <person name="Holt S."/>
            <person name="Cochrane G."/>
            <person name="Meng A."/>
            <person name="Brown T."/>
            <person name="Cohen L."/>
        </authorList>
    </citation>
    <scope>NUCLEOTIDE SEQUENCE</scope>
    <source>
        <strain evidence="2">CCMP3105</strain>
    </source>
</reference>
<name>A0A7S4UHF3_9DINO</name>
<dbReference type="AlphaFoldDB" id="A0A7S4UHF3"/>
<feature type="compositionally biased region" description="Polar residues" evidence="1">
    <location>
        <begin position="1"/>
        <end position="14"/>
    </location>
</feature>
<feature type="compositionally biased region" description="Basic and acidic residues" evidence="1">
    <location>
        <begin position="49"/>
        <end position="58"/>
    </location>
</feature>
<dbReference type="Gene3D" id="1.20.920.60">
    <property type="match status" value="1"/>
</dbReference>
<proteinExistence type="predicted"/>
<feature type="region of interest" description="Disordered" evidence="1">
    <location>
        <begin position="1"/>
        <end position="65"/>
    </location>
</feature>
<protein>
    <submittedName>
        <fullName evidence="2">Uncharacterized protein</fullName>
    </submittedName>
</protein>